<keyword evidence="3" id="KW-0378">Hydrolase</keyword>
<evidence type="ECO:0000256" key="2">
    <source>
        <dbReference type="ARBA" id="ARBA00022525"/>
    </source>
</evidence>
<dbReference type="Gene3D" id="2.150.10.10">
    <property type="entry name" value="Serralysin-like metalloprotease, C-terminal"/>
    <property type="match status" value="3"/>
</dbReference>
<sequence length="512" mass="52284">MARKLVFGTNGPEWIETTDITGFDGLTVYAGSGNDGVWGSSLNDKLHGQDGNDMLFGNGGNDALDGGKGNDQLFGGDGNDLLEDYAGVNTLYGGAGDDTLLGSVNNDTLQGDDGNDLIGTGLGNNTVYAGTGNDTVYADSGNDLVIGDAGNDYIDVASGNNTVHGGAGNDCVRATGGNDFITGDDGNDHLDAGNGNNMVFAGAGNDTVLVGAGVQFVTGDGGNDTILGSGITSGQFYGGEGNDFIFVTGGSAFITGDGGNDSIFSAVDSNTDTIYAGEGSDLVNLVAATTDTLARDIADGGNGYDVLRLSVTDEIFQSAAFTTQLAGLKASMASTPWAQYSFATMGAKISGFEKVEVETTLTFDKEALAEGAEHPLTSYADFNFAQTGLYNPDGSLGYATRSGENLAFIGEADGIDRDGYPGIAGSPMVITRADGGDFQLTKFFASSARSDVLVLKVEGYNNGVKVGGIDVVVPKGAADQVDIADGLNLGVVDEVRFGANNYFGIDDLTVIV</sequence>
<dbReference type="PROSITE" id="PS00330">
    <property type="entry name" value="HEMOLYSIN_CALCIUM"/>
    <property type="match status" value="2"/>
</dbReference>
<dbReference type="GO" id="GO:0005576">
    <property type="term" value="C:extracellular region"/>
    <property type="evidence" value="ECO:0007669"/>
    <property type="project" value="UniProtKB-SubCell"/>
</dbReference>
<dbReference type="SUPFAM" id="SSF51120">
    <property type="entry name" value="beta-Roll"/>
    <property type="match status" value="3"/>
</dbReference>
<reference evidence="3" key="1">
    <citation type="submission" date="2020-02" db="EMBL/GenBank/DDBJ databases">
        <authorList>
            <person name="Meier V. D."/>
        </authorList>
    </citation>
    <scope>NUCLEOTIDE SEQUENCE</scope>
    <source>
        <strain evidence="3">AVDCRST_MAG27</strain>
    </source>
</reference>
<comment type="subcellular location">
    <subcellularLocation>
        <location evidence="1">Secreted</location>
    </subcellularLocation>
</comment>
<dbReference type="PANTHER" id="PTHR38340:SF1">
    <property type="entry name" value="S-LAYER PROTEIN"/>
    <property type="match status" value="1"/>
</dbReference>
<evidence type="ECO:0000313" key="3">
    <source>
        <dbReference type="EMBL" id="CAA9254300.1"/>
    </source>
</evidence>
<dbReference type="AlphaFoldDB" id="A0A6J4ILY4"/>
<dbReference type="InterPro" id="IPR011049">
    <property type="entry name" value="Serralysin-like_metalloprot_C"/>
</dbReference>
<dbReference type="PANTHER" id="PTHR38340">
    <property type="entry name" value="S-LAYER PROTEIN"/>
    <property type="match status" value="1"/>
</dbReference>
<evidence type="ECO:0000256" key="1">
    <source>
        <dbReference type="ARBA" id="ARBA00004613"/>
    </source>
</evidence>
<dbReference type="GO" id="GO:0005509">
    <property type="term" value="F:calcium ion binding"/>
    <property type="evidence" value="ECO:0007669"/>
    <property type="project" value="InterPro"/>
</dbReference>
<dbReference type="GO" id="GO:0004035">
    <property type="term" value="F:alkaline phosphatase activity"/>
    <property type="evidence" value="ECO:0007669"/>
    <property type="project" value="UniProtKB-EC"/>
</dbReference>
<keyword evidence="2" id="KW-0964">Secreted</keyword>
<dbReference type="EC" id="3.1.3.1" evidence="3"/>
<dbReference type="InterPro" id="IPR050557">
    <property type="entry name" value="RTX_toxin/Mannuronan_C5-epim"/>
</dbReference>
<organism evidence="3">
    <name type="scientific">uncultured Craurococcus sp</name>
    <dbReference type="NCBI Taxonomy" id="1135998"/>
    <lineage>
        <taxon>Bacteria</taxon>
        <taxon>Pseudomonadati</taxon>
        <taxon>Pseudomonadota</taxon>
        <taxon>Alphaproteobacteria</taxon>
        <taxon>Acetobacterales</taxon>
        <taxon>Acetobacteraceae</taxon>
        <taxon>Craurococcus</taxon>
        <taxon>environmental samples</taxon>
    </lineage>
</organism>
<dbReference type="PRINTS" id="PR00313">
    <property type="entry name" value="CABNDNGRPT"/>
</dbReference>
<protein>
    <submittedName>
        <fullName evidence="3">Alkaline phosphatase</fullName>
        <ecNumber evidence="3">3.1.3.1</ecNumber>
    </submittedName>
</protein>
<dbReference type="Pfam" id="PF00353">
    <property type="entry name" value="HemolysinCabind"/>
    <property type="match status" value="6"/>
</dbReference>
<dbReference type="InterPro" id="IPR001343">
    <property type="entry name" value="Hemolysn_Ca-bd"/>
</dbReference>
<accession>A0A6J4ILY4</accession>
<dbReference type="InterPro" id="IPR018511">
    <property type="entry name" value="Hemolysin-typ_Ca-bd_CS"/>
</dbReference>
<dbReference type="EMBL" id="CADCTD010000093">
    <property type="protein sequence ID" value="CAA9254300.1"/>
    <property type="molecule type" value="Genomic_DNA"/>
</dbReference>
<gene>
    <name evidence="3" type="ORF">AVDCRST_MAG27-2723</name>
</gene>
<proteinExistence type="predicted"/>
<name>A0A6J4ILY4_9PROT</name>